<organism evidence="8 9">
    <name type="scientific">Aeribacillus pallidus</name>
    <dbReference type="NCBI Taxonomy" id="33936"/>
    <lineage>
        <taxon>Bacteria</taxon>
        <taxon>Bacillati</taxon>
        <taxon>Bacillota</taxon>
        <taxon>Bacilli</taxon>
        <taxon>Bacillales</taxon>
        <taxon>Bacillaceae</taxon>
        <taxon>Aeribacillus</taxon>
    </lineage>
</organism>
<dbReference type="PANTHER" id="PTHR12677">
    <property type="entry name" value="GOLGI APPARATUS MEMBRANE PROTEIN TVP38-RELATED"/>
    <property type="match status" value="1"/>
</dbReference>
<dbReference type="EMBL" id="CP017703">
    <property type="protein sequence ID" value="ASS90470.1"/>
    <property type="molecule type" value="Genomic_DNA"/>
</dbReference>
<dbReference type="Pfam" id="PF09335">
    <property type="entry name" value="VTT_dom"/>
    <property type="match status" value="1"/>
</dbReference>
<evidence type="ECO:0000259" key="7">
    <source>
        <dbReference type="Pfam" id="PF09335"/>
    </source>
</evidence>
<feature type="transmembrane region" description="Helical" evidence="6">
    <location>
        <begin position="56"/>
        <end position="80"/>
    </location>
</feature>
<feature type="transmembrane region" description="Helical" evidence="6">
    <location>
        <begin position="138"/>
        <end position="158"/>
    </location>
</feature>
<dbReference type="RefSeq" id="WP_094245303.1">
    <property type="nucleotide sequence ID" value="NZ_CP017703.1"/>
</dbReference>
<evidence type="ECO:0000256" key="2">
    <source>
        <dbReference type="ARBA" id="ARBA00022475"/>
    </source>
</evidence>
<accession>A0A223E5J4</accession>
<reference evidence="8 9" key="1">
    <citation type="submission" date="2016-10" db="EMBL/GenBank/DDBJ databases">
        <title>The whole genome sequencing and assembly of Aeribacillus pallidus KCTC3564 strain.</title>
        <authorList>
            <person name="Lee Y.-J."/>
            <person name="Park M.-K."/>
            <person name="Yi H."/>
            <person name="Bahn Y.-S."/>
            <person name="Kim J.F."/>
            <person name="Lee D.-W."/>
        </authorList>
    </citation>
    <scope>NUCLEOTIDE SEQUENCE [LARGE SCALE GENOMIC DNA]</scope>
    <source>
        <strain evidence="8 9">KCTC3564</strain>
    </source>
</reference>
<evidence type="ECO:0000313" key="9">
    <source>
        <dbReference type="Proteomes" id="UP000214606"/>
    </source>
</evidence>
<evidence type="ECO:0000256" key="5">
    <source>
        <dbReference type="ARBA" id="ARBA00023136"/>
    </source>
</evidence>
<evidence type="ECO:0000256" key="1">
    <source>
        <dbReference type="ARBA" id="ARBA00004651"/>
    </source>
</evidence>
<gene>
    <name evidence="8" type="ORF">AP3564_09805</name>
</gene>
<dbReference type="KEGG" id="apak:AP3564_09805"/>
<evidence type="ECO:0000313" key="8">
    <source>
        <dbReference type="EMBL" id="ASS90470.1"/>
    </source>
</evidence>
<evidence type="ECO:0000256" key="3">
    <source>
        <dbReference type="ARBA" id="ARBA00022692"/>
    </source>
</evidence>
<proteinExistence type="inferred from homology"/>
<evidence type="ECO:0000256" key="6">
    <source>
        <dbReference type="RuleBase" id="RU366058"/>
    </source>
</evidence>
<keyword evidence="2 6" id="KW-1003">Cell membrane</keyword>
<keyword evidence="5 6" id="KW-0472">Membrane</keyword>
<feature type="transmembrane region" description="Helical" evidence="6">
    <location>
        <begin position="170"/>
        <end position="187"/>
    </location>
</feature>
<keyword evidence="3 6" id="KW-0812">Transmembrane</keyword>
<keyword evidence="4 6" id="KW-1133">Transmembrane helix</keyword>
<dbReference type="Proteomes" id="UP000214606">
    <property type="component" value="Chromosome"/>
</dbReference>
<feature type="transmembrane region" description="Helical" evidence="6">
    <location>
        <begin position="109"/>
        <end position="132"/>
    </location>
</feature>
<feature type="domain" description="VTT" evidence="7">
    <location>
        <begin position="46"/>
        <end position="161"/>
    </location>
</feature>
<dbReference type="InterPro" id="IPR032816">
    <property type="entry name" value="VTT_dom"/>
</dbReference>
<protein>
    <recommendedName>
        <fullName evidence="6">TVP38/TMEM64 family membrane protein</fullName>
    </recommendedName>
</protein>
<comment type="subcellular location">
    <subcellularLocation>
        <location evidence="1 6">Cell membrane</location>
        <topology evidence="1 6">Multi-pass membrane protein</topology>
    </subcellularLocation>
</comment>
<sequence length="205" mass="23767">MDVIAFFDSITLEDVERFFKEYRALGPLPGILLPMLEAFFPFLPLILFVIANANSFGLWFGFLYSWIGSSAGALLVFFLVRKFGRRRFLNFLSRHEKVRRMMNWVERHGFAPLFLMLCFPFTPSALVNVVAGLSKINVWQFALAVLSGKLVMIFMLSLSGYDLRELIEEPARLIIVFVVMALMWFIGKRIEQRLNVSLIKRKDKK</sequence>
<dbReference type="GO" id="GO:0005886">
    <property type="term" value="C:plasma membrane"/>
    <property type="evidence" value="ECO:0007669"/>
    <property type="project" value="UniProtKB-SubCell"/>
</dbReference>
<name>A0A223E5J4_9BACI</name>
<feature type="transmembrane region" description="Helical" evidence="6">
    <location>
        <begin position="30"/>
        <end position="50"/>
    </location>
</feature>
<dbReference type="PANTHER" id="PTHR12677:SF55">
    <property type="entry name" value="UNDECAPRENYL PHOSPHATE TRANSPORTER SAOUHSC_00901-RELATED"/>
    <property type="match status" value="1"/>
</dbReference>
<dbReference type="AlphaFoldDB" id="A0A223E5J4"/>
<dbReference type="InterPro" id="IPR015414">
    <property type="entry name" value="TMEM64"/>
</dbReference>
<evidence type="ECO:0000256" key="4">
    <source>
        <dbReference type="ARBA" id="ARBA00022989"/>
    </source>
</evidence>
<comment type="similarity">
    <text evidence="6">Belongs to the TVP38/TMEM64 family.</text>
</comment>